<organism evidence="1 2">
    <name type="scientific">Roseicyclus persicicus</name>
    <dbReference type="NCBI Taxonomy" id="2650661"/>
    <lineage>
        <taxon>Bacteria</taxon>
        <taxon>Pseudomonadati</taxon>
        <taxon>Pseudomonadota</taxon>
        <taxon>Alphaproteobacteria</taxon>
        <taxon>Rhodobacterales</taxon>
        <taxon>Roseobacteraceae</taxon>
        <taxon>Roseicyclus</taxon>
    </lineage>
</organism>
<reference evidence="1 2" key="1">
    <citation type="submission" date="2020-04" db="EMBL/GenBank/DDBJ databases">
        <authorList>
            <person name="Yoon J."/>
        </authorList>
    </citation>
    <scope>NUCLEOTIDE SEQUENCE [LARGE SCALE GENOMIC DNA]</scope>
    <source>
        <strain evidence="1 2">KMU-115</strain>
    </source>
</reference>
<protein>
    <submittedName>
        <fullName evidence="1">GYD domain-containing protein</fullName>
    </submittedName>
</protein>
<dbReference type="AlphaFoldDB" id="A0A7X6JZ74"/>
<evidence type="ECO:0000313" key="2">
    <source>
        <dbReference type="Proteomes" id="UP000526408"/>
    </source>
</evidence>
<proteinExistence type="predicted"/>
<sequence length="110" mass="11482">MSFYLYQLAYSSDAIKGMVANPSDREAAARKLIEALGGKLHHLFFSFGQYDVVCLIEGPDDMFMMAGAAAVASAGTVSASATTKLMTPSDAMAALKKAGQVTGAYKAPHG</sequence>
<name>A0A7X6JZ74_9RHOB</name>
<dbReference type="RefSeq" id="WP_168623213.1">
    <property type="nucleotide sequence ID" value="NZ_JAAZQQ010000002.1"/>
</dbReference>
<evidence type="ECO:0000313" key="1">
    <source>
        <dbReference type="EMBL" id="NKX44875.1"/>
    </source>
</evidence>
<dbReference type="EMBL" id="JAAZQQ010000002">
    <property type="protein sequence ID" value="NKX44875.1"/>
    <property type="molecule type" value="Genomic_DNA"/>
</dbReference>
<comment type="caution">
    <text evidence="1">The sequence shown here is derived from an EMBL/GenBank/DDBJ whole genome shotgun (WGS) entry which is preliminary data.</text>
</comment>
<accession>A0A7X6JZ74</accession>
<dbReference type="Pfam" id="PF08734">
    <property type="entry name" value="GYD"/>
    <property type="match status" value="1"/>
</dbReference>
<gene>
    <name evidence="1" type="ORF">HCU73_09760</name>
</gene>
<dbReference type="InterPro" id="IPR014845">
    <property type="entry name" value="GYD/TTHA1554"/>
</dbReference>
<dbReference type="Proteomes" id="UP000526408">
    <property type="component" value="Unassembled WGS sequence"/>
</dbReference>
<keyword evidence="2" id="KW-1185">Reference proteome</keyword>